<name>A0A1G2HSL8_9BACT</name>
<comment type="caution">
    <text evidence="2">The sequence shown here is derived from an EMBL/GenBank/DDBJ whole genome shotgun (WGS) entry which is preliminary data.</text>
</comment>
<feature type="domain" description="Reverse transcriptase" evidence="1">
    <location>
        <begin position="59"/>
        <end position="274"/>
    </location>
</feature>
<dbReference type="SUPFAM" id="SSF56672">
    <property type="entry name" value="DNA/RNA polymerases"/>
    <property type="match status" value="1"/>
</dbReference>
<dbReference type="PROSITE" id="PS50878">
    <property type="entry name" value="RT_POL"/>
    <property type="match status" value="1"/>
</dbReference>
<organism evidence="2 3">
    <name type="scientific">Candidatus Staskawiczbacteria bacterium RIFCSPHIGHO2_02_FULL_33_16</name>
    <dbReference type="NCBI Taxonomy" id="1802204"/>
    <lineage>
        <taxon>Bacteria</taxon>
        <taxon>Candidatus Staskawicziibacteriota</taxon>
    </lineage>
</organism>
<evidence type="ECO:0000313" key="3">
    <source>
        <dbReference type="Proteomes" id="UP000179183"/>
    </source>
</evidence>
<accession>A0A1G2HSL8</accession>
<evidence type="ECO:0000313" key="2">
    <source>
        <dbReference type="EMBL" id="OGZ65477.1"/>
    </source>
</evidence>
<reference evidence="2 3" key="1">
    <citation type="journal article" date="2016" name="Nat. Commun.">
        <title>Thousands of microbial genomes shed light on interconnected biogeochemical processes in an aquifer system.</title>
        <authorList>
            <person name="Anantharaman K."/>
            <person name="Brown C.T."/>
            <person name="Hug L.A."/>
            <person name="Sharon I."/>
            <person name="Castelle C.J."/>
            <person name="Probst A.J."/>
            <person name="Thomas B.C."/>
            <person name="Singh A."/>
            <person name="Wilkins M.J."/>
            <person name="Karaoz U."/>
            <person name="Brodie E.L."/>
            <person name="Williams K.H."/>
            <person name="Hubbard S.S."/>
            <person name="Banfield J.F."/>
        </authorList>
    </citation>
    <scope>NUCLEOTIDE SEQUENCE [LARGE SCALE GENOMIC DNA]</scope>
</reference>
<evidence type="ECO:0000259" key="1">
    <source>
        <dbReference type="PROSITE" id="PS50878"/>
    </source>
</evidence>
<proteinExistence type="predicted"/>
<dbReference type="InterPro" id="IPR043502">
    <property type="entry name" value="DNA/RNA_pol_sf"/>
</dbReference>
<protein>
    <recommendedName>
        <fullName evidence="1">Reverse transcriptase domain-containing protein</fullName>
    </recommendedName>
</protein>
<dbReference type="EMBL" id="MHOQ01000044">
    <property type="protein sequence ID" value="OGZ65477.1"/>
    <property type="molecule type" value="Genomic_DNA"/>
</dbReference>
<dbReference type="InterPro" id="IPR000477">
    <property type="entry name" value="RT_dom"/>
</dbReference>
<dbReference type="InterPro" id="IPR051083">
    <property type="entry name" value="GrpII_Intron_Splice-Mob/Def"/>
</dbReference>
<dbReference type="CDD" id="cd01651">
    <property type="entry name" value="RT_G2_intron"/>
    <property type="match status" value="1"/>
</dbReference>
<gene>
    <name evidence="2" type="ORF">A3D34_03095</name>
</gene>
<dbReference type="AlphaFoldDB" id="A0A1G2HSL8"/>
<sequence length="344" mass="41079">MGGGLKRIDLFEKIISLNSLFSAWEDFKKGKKKKLDVIQFEENLKNNIFELHRELKNKTYRHSNYVSFYIKDPKLRNINKATVRDRVLHHAVFVILYRVFDKLFIFDSYASRIEKGTHKAVLRLNIFANKVSRNNIRNCFILKCDIKKFFDSIDQEILIKLIKKQIDDQNVIWLLNSIIKSFDKGIPLGNVTSQIFANIYLNELDQFIKHILKEKYYIRYCDDFVIFSENKKYLEDLIPQINNFLENHLKLSLHPNKIIIRKYRQGVDFLGYVSFPYHKVLRIKTKHRMFRKIGVKITEFKNNNISKKSFNQTLQSYFGILKHCNSYVLKEKVKKYITMKLGKN</sequence>
<dbReference type="PANTHER" id="PTHR34047:SF8">
    <property type="entry name" value="PROTEIN YKFC"/>
    <property type="match status" value="1"/>
</dbReference>
<dbReference type="Pfam" id="PF00078">
    <property type="entry name" value="RVT_1"/>
    <property type="match status" value="1"/>
</dbReference>
<dbReference type="Proteomes" id="UP000179183">
    <property type="component" value="Unassembled WGS sequence"/>
</dbReference>
<dbReference type="PANTHER" id="PTHR34047">
    <property type="entry name" value="NUCLEAR INTRON MATURASE 1, MITOCHONDRIAL-RELATED"/>
    <property type="match status" value="1"/>
</dbReference>